<evidence type="ECO:0000313" key="2">
    <source>
        <dbReference type="EMBL" id="MFB9830969.1"/>
    </source>
</evidence>
<sequence>MPETSMLKTERLVLRRWRDGDREPFAALNADPEVMEHFPATLTRDESDTMIDRIETRFEEYGFGLWALEIAETGQFIGFTGLSVPGFKAHFTPAVEVGWRLSRSSWGHGYASEAAQRALTFAFDDLELAEVVSFTSRTNLRSQKVMRRIGMTNDPADDFDHPLLDEDHPLRPHVLWRMTAEHWRDGIH</sequence>
<dbReference type="Pfam" id="PF13302">
    <property type="entry name" value="Acetyltransf_3"/>
    <property type="match status" value="1"/>
</dbReference>
<feature type="domain" description="N-acetyltransferase" evidence="1">
    <location>
        <begin position="12"/>
        <end position="181"/>
    </location>
</feature>
<organism evidence="2 3">
    <name type="scientific">Actinoallomurus acaciae</name>
    <dbReference type="NCBI Taxonomy" id="502577"/>
    <lineage>
        <taxon>Bacteria</taxon>
        <taxon>Bacillati</taxon>
        <taxon>Actinomycetota</taxon>
        <taxon>Actinomycetes</taxon>
        <taxon>Streptosporangiales</taxon>
        <taxon>Thermomonosporaceae</taxon>
        <taxon>Actinoallomurus</taxon>
    </lineage>
</organism>
<dbReference type="PANTHER" id="PTHR43792">
    <property type="entry name" value="GNAT FAMILY, PUTATIVE (AFU_ORTHOLOGUE AFUA_3G00765)-RELATED-RELATED"/>
    <property type="match status" value="1"/>
</dbReference>
<gene>
    <name evidence="2" type="ORF">ACFFNX_02035</name>
</gene>
<protein>
    <submittedName>
        <fullName evidence="2">GNAT family N-acetyltransferase</fullName>
        <ecNumber evidence="2">2.3.-.-</ecNumber>
    </submittedName>
</protein>
<keyword evidence="2" id="KW-0012">Acyltransferase</keyword>
<keyword evidence="3" id="KW-1185">Reference proteome</keyword>
<dbReference type="Proteomes" id="UP001589627">
    <property type="component" value="Unassembled WGS sequence"/>
</dbReference>
<proteinExistence type="predicted"/>
<name>A0ABV5Y7H6_9ACTN</name>
<reference evidence="2 3" key="1">
    <citation type="submission" date="2024-09" db="EMBL/GenBank/DDBJ databases">
        <authorList>
            <person name="Sun Q."/>
            <person name="Mori K."/>
        </authorList>
    </citation>
    <scope>NUCLEOTIDE SEQUENCE [LARGE SCALE GENOMIC DNA]</scope>
    <source>
        <strain evidence="2 3">TBRC 0563</strain>
    </source>
</reference>
<dbReference type="EC" id="2.3.-.-" evidence="2"/>
<dbReference type="Gene3D" id="3.40.630.30">
    <property type="match status" value="1"/>
</dbReference>
<evidence type="ECO:0000259" key="1">
    <source>
        <dbReference type="PROSITE" id="PS51186"/>
    </source>
</evidence>
<dbReference type="InterPro" id="IPR000182">
    <property type="entry name" value="GNAT_dom"/>
</dbReference>
<dbReference type="InterPro" id="IPR016181">
    <property type="entry name" value="Acyl_CoA_acyltransferase"/>
</dbReference>
<dbReference type="InterPro" id="IPR051531">
    <property type="entry name" value="N-acetyltransferase"/>
</dbReference>
<comment type="caution">
    <text evidence="2">The sequence shown here is derived from an EMBL/GenBank/DDBJ whole genome shotgun (WGS) entry which is preliminary data.</text>
</comment>
<dbReference type="RefSeq" id="WP_378194110.1">
    <property type="nucleotide sequence ID" value="NZ_JBHLZP010000005.1"/>
</dbReference>
<evidence type="ECO:0000313" key="3">
    <source>
        <dbReference type="Proteomes" id="UP001589627"/>
    </source>
</evidence>
<dbReference type="SUPFAM" id="SSF55729">
    <property type="entry name" value="Acyl-CoA N-acyltransferases (Nat)"/>
    <property type="match status" value="1"/>
</dbReference>
<dbReference type="PANTHER" id="PTHR43792:SF1">
    <property type="entry name" value="N-ACETYLTRANSFERASE DOMAIN-CONTAINING PROTEIN"/>
    <property type="match status" value="1"/>
</dbReference>
<keyword evidence="2" id="KW-0808">Transferase</keyword>
<dbReference type="EMBL" id="JBHLZP010000005">
    <property type="protein sequence ID" value="MFB9830969.1"/>
    <property type="molecule type" value="Genomic_DNA"/>
</dbReference>
<accession>A0ABV5Y7H6</accession>
<dbReference type="PROSITE" id="PS51186">
    <property type="entry name" value="GNAT"/>
    <property type="match status" value="1"/>
</dbReference>
<dbReference type="GO" id="GO:0016746">
    <property type="term" value="F:acyltransferase activity"/>
    <property type="evidence" value="ECO:0007669"/>
    <property type="project" value="UniProtKB-KW"/>
</dbReference>